<dbReference type="AlphaFoldDB" id="A0A1H1QL81"/>
<keyword evidence="2" id="KW-1185">Reference proteome</keyword>
<evidence type="ECO:0000313" key="2">
    <source>
        <dbReference type="Proteomes" id="UP000243426"/>
    </source>
</evidence>
<organism evidence="1 2">
    <name type="scientific">Halopseudomonas litoralis</name>
    <dbReference type="NCBI Taxonomy" id="797277"/>
    <lineage>
        <taxon>Bacteria</taxon>
        <taxon>Pseudomonadati</taxon>
        <taxon>Pseudomonadota</taxon>
        <taxon>Gammaproteobacteria</taxon>
        <taxon>Pseudomonadales</taxon>
        <taxon>Pseudomonadaceae</taxon>
        <taxon>Halopseudomonas</taxon>
    </lineage>
</organism>
<dbReference type="Proteomes" id="UP000243426">
    <property type="component" value="Chromosome I"/>
</dbReference>
<accession>A0A1H1QL81</accession>
<name>A0A1H1QL81_9GAMM</name>
<protein>
    <submittedName>
        <fullName evidence="1">Uncharacterized protein</fullName>
    </submittedName>
</protein>
<sequence length="62" mass="7743">MIIGYKYRSEEWRWHRWFAWRPVPLIDQPGIAWLQVVERTRTTRPGVKWVFREKQQEANDED</sequence>
<reference evidence="2" key="1">
    <citation type="submission" date="2016-10" db="EMBL/GenBank/DDBJ databases">
        <authorList>
            <person name="Varghese N."/>
            <person name="Submissions S."/>
        </authorList>
    </citation>
    <scope>NUCLEOTIDE SEQUENCE [LARGE SCALE GENOMIC DNA]</scope>
    <source>
        <strain evidence="2">2SM5</strain>
    </source>
</reference>
<dbReference type="RefSeq" id="WP_090272747.1">
    <property type="nucleotide sequence ID" value="NZ_LT629748.1"/>
</dbReference>
<gene>
    <name evidence="1" type="ORF">SAMN05216198_1518</name>
</gene>
<dbReference type="STRING" id="797277.SAMN05216198_1518"/>
<dbReference type="EMBL" id="LT629748">
    <property type="protein sequence ID" value="SDS24251.1"/>
    <property type="molecule type" value="Genomic_DNA"/>
</dbReference>
<evidence type="ECO:0000313" key="1">
    <source>
        <dbReference type="EMBL" id="SDS24251.1"/>
    </source>
</evidence>
<proteinExistence type="predicted"/>